<evidence type="ECO:0000313" key="3">
    <source>
        <dbReference type="Proteomes" id="UP001575181"/>
    </source>
</evidence>
<dbReference type="Proteomes" id="UP001575181">
    <property type="component" value="Unassembled WGS sequence"/>
</dbReference>
<dbReference type="EMBL" id="JBGUAW010000002">
    <property type="protein sequence ID" value="MFA9459916.1"/>
    <property type="molecule type" value="Genomic_DNA"/>
</dbReference>
<name>A0ABV4TRH3_9GAMM</name>
<dbReference type="Pfam" id="PF11412">
    <property type="entry name" value="DsbD_N"/>
    <property type="match status" value="1"/>
</dbReference>
<accession>A0ABV4TRH3</accession>
<gene>
    <name evidence="2" type="ORF">ACERLL_03660</name>
</gene>
<organism evidence="2 3">
    <name type="scientific">Thiohalorhabdus methylotrophus</name>
    <dbReference type="NCBI Taxonomy" id="3242694"/>
    <lineage>
        <taxon>Bacteria</taxon>
        <taxon>Pseudomonadati</taxon>
        <taxon>Pseudomonadota</taxon>
        <taxon>Gammaproteobacteria</taxon>
        <taxon>Thiohalorhabdales</taxon>
        <taxon>Thiohalorhabdaceae</taxon>
        <taxon>Thiohalorhabdus</taxon>
    </lineage>
</organism>
<dbReference type="SUPFAM" id="SSF74863">
    <property type="entry name" value="Thiol:disulfide interchange protein DsbD, N-terminal domain (DsbD-alpha)"/>
    <property type="match status" value="1"/>
</dbReference>
<evidence type="ECO:0000259" key="1">
    <source>
        <dbReference type="Pfam" id="PF11412"/>
    </source>
</evidence>
<sequence>MPQPGEAFQVSARASGPGTVRLTWDISAATYLYRDKFELAVVRPEGPRWSPPKAYEGGHCAS</sequence>
<feature type="domain" description="Thiol:disulfide interchange protein DsbD N-terminal" evidence="1">
    <location>
        <begin position="3"/>
        <end position="53"/>
    </location>
</feature>
<dbReference type="RefSeq" id="WP_373654844.1">
    <property type="nucleotide sequence ID" value="NZ_JBGUAW010000002.1"/>
</dbReference>
<dbReference type="InterPro" id="IPR036929">
    <property type="entry name" value="DsbDN_sf"/>
</dbReference>
<protein>
    <submittedName>
        <fullName evidence="2">Protein-disulfide reductase DsbD domain-containing protein</fullName>
    </submittedName>
</protein>
<reference evidence="2 3" key="1">
    <citation type="submission" date="2024-08" db="EMBL/GenBank/DDBJ databases">
        <title>Whole-genome sequencing of halo(alkali)philic microorganisms from hypersaline lakes.</title>
        <authorList>
            <person name="Sorokin D.Y."/>
            <person name="Merkel A.Y."/>
            <person name="Messina E."/>
            <person name="Yakimov M."/>
        </authorList>
    </citation>
    <scope>NUCLEOTIDE SEQUENCE [LARGE SCALE GENOMIC DNA]</scope>
    <source>
        <strain evidence="2 3">Cl-TMA</strain>
    </source>
</reference>
<evidence type="ECO:0000313" key="2">
    <source>
        <dbReference type="EMBL" id="MFA9459916.1"/>
    </source>
</evidence>
<dbReference type="InterPro" id="IPR028250">
    <property type="entry name" value="DsbDN"/>
</dbReference>
<comment type="caution">
    <text evidence="2">The sequence shown here is derived from an EMBL/GenBank/DDBJ whole genome shotgun (WGS) entry which is preliminary data.</text>
</comment>
<keyword evidence="3" id="KW-1185">Reference proteome</keyword>
<proteinExistence type="predicted"/>
<dbReference type="Gene3D" id="2.60.40.1250">
    <property type="entry name" value="Thiol:disulfide interchange protein DsbD, N-terminal domain"/>
    <property type="match status" value="1"/>
</dbReference>